<dbReference type="PANTHER" id="PTHR30400:SF0">
    <property type="entry name" value="BIOSYNTHETIC PEPTIDOGLYCAN TRANSGLYCOSYLASE"/>
    <property type="match status" value="1"/>
</dbReference>
<evidence type="ECO:0000256" key="11">
    <source>
        <dbReference type="HAMAP-Rule" id="MF_00766"/>
    </source>
</evidence>
<comment type="subcellular location">
    <subcellularLocation>
        <location evidence="11">Cell inner membrane</location>
        <topology evidence="11">Single-pass membrane protein</topology>
    </subcellularLocation>
</comment>
<dbReference type="OrthoDB" id="9766909at2"/>
<evidence type="ECO:0000313" key="15">
    <source>
        <dbReference type="Proteomes" id="UP000325255"/>
    </source>
</evidence>
<keyword evidence="3 11" id="KW-0328">Glycosyltransferase</keyword>
<keyword evidence="9 11" id="KW-0472">Membrane</keyword>
<dbReference type="EMBL" id="VWPK01000016">
    <property type="protein sequence ID" value="KAA5611929.1"/>
    <property type="molecule type" value="Genomic_DNA"/>
</dbReference>
<name>A0A5M6IVH7_9PROT</name>
<feature type="compositionally biased region" description="Basic and acidic residues" evidence="12">
    <location>
        <begin position="1"/>
        <end position="12"/>
    </location>
</feature>
<evidence type="ECO:0000256" key="6">
    <source>
        <dbReference type="ARBA" id="ARBA00022960"/>
    </source>
</evidence>
<evidence type="ECO:0000256" key="7">
    <source>
        <dbReference type="ARBA" id="ARBA00022984"/>
    </source>
</evidence>
<comment type="pathway">
    <text evidence="11">Cell wall biogenesis; peptidoglycan biosynthesis.</text>
</comment>
<keyword evidence="7 11" id="KW-0573">Peptidoglycan synthesis</keyword>
<sequence>MASPRPDAEQARRPSRGVPEVQARPRRSWRPRLRRLVGRALLLALLGPLLLIVLFRFVPPVLTPLMVIRLIQGYGLHREWIAYEDIAPALAQAVISAEDNLFCEETLGFDFAAMRGQIETWSNGERPRGASTITMQTAKNLLLWPGRDPVRKVVEAWLTPQIAVLWPKRRVLEVYLNIVEFGPGVYGAGTAARRFFGKVPSQLSPREAALLAAVLPRPLEWSAASPAPHVRQRAAIIERRVGQIRPLLACAR</sequence>
<evidence type="ECO:0000256" key="3">
    <source>
        <dbReference type="ARBA" id="ARBA00022676"/>
    </source>
</evidence>
<evidence type="ECO:0000313" key="14">
    <source>
        <dbReference type="EMBL" id="KAA5611929.1"/>
    </source>
</evidence>
<keyword evidence="4 11" id="KW-0808">Transferase</keyword>
<evidence type="ECO:0000256" key="12">
    <source>
        <dbReference type="SAM" id="MobiDB-lite"/>
    </source>
</evidence>
<evidence type="ECO:0000256" key="1">
    <source>
        <dbReference type="ARBA" id="ARBA00022475"/>
    </source>
</evidence>
<evidence type="ECO:0000256" key="5">
    <source>
        <dbReference type="ARBA" id="ARBA00022692"/>
    </source>
</evidence>
<keyword evidence="8 11" id="KW-1133">Transmembrane helix</keyword>
<evidence type="ECO:0000256" key="2">
    <source>
        <dbReference type="ARBA" id="ARBA00022519"/>
    </source>
</evidence>
<dbReference type="PANTHER" id="PTHR30400">
    <property type="entry name" value="MONOFUNCTIONAL BIOSYNTHETIC PEPTIDOGLYCAN TRANSGLYCOSYLASE"/>
    <property type="match status" value="1"/>
</dbReference>
<dbReference type="GO" id="GO:0009274">
    <property type="term" value="C:peptidoglycan-based cell wall"/>
    <property type="evidence" value="ECO:0007669"/>
    <property type="project" value="InterPro"/>
</dbReference>
<feature type="region of interest" description="Disordered" evidence="12">
    <location>
        <begin position="1"/>
        <end position="23"/>
    </location>
</feature>
<keyword evidence="2 11" id="KW-0997">Cell inner membrane</keyword>
<dbReference type="InterPro" id="IPR036950">
    <property type="entry name" value="PBP_transglycosylase"/>
</dbReference>
<gene>
    <name evidence="11 14" type="primary">mtgA</name>
    <name evidence="14" type="ORF">F1189_11740</name>
</gene>
<comment type="function">
    <text evidence="11">Peptidoglycan polymerase that catalyzes glycan chain elongation from lipid-linked precursors.</text>
</comment>
<keyword evidence="15" id="KW-1185">Reference proteome</keyword>
<evidence type="ECO:0000256" key="10">
    <source>
        <dbReference type="ARBA" id="ARBA00023316"/>
    </source>
</evidence>
<dbReference type="UniPathway" id="UPA00219"/>
<evidence type="ECO:0000256" key="4">
    <source>
        <dbReference type="ARBA" id="ARBA00022679"/>
    </source>
</evidence>
<dbReference type="GO" id="GO:0005886">
    <property type="term" value="C:plasma membrane"/>
    <property type="evidence" value="ECO:0007669"/>
    <property type="project" value="UniProtKB-SubCell"/>
</dbReference>
<dbReference type="GO" id="GO:0009252">
    <property type="term" value="P:peptidoglycan biosynthetic process"/>
    <property type="evidence" value="ECO:0007669"/>
    <property type="project" value="UniProtKB-UniRule"/>
</dbReference>
<dbReference type="Gene3D" id="1.10.3810.10">
    <property type="entry name" value="Biosynthetic peptidoglycan transglycosylase-like"/>
    <property type="match status" value="1"/>
</dbReference>
<comment type="caution">
    <text evidence="14">The sequence shown here is derived from an EMBL/GenBank/DDBJ whole genome shotgun (WGS) entry which is preliminary data.</text>
</comment>
<dbReference type="RefSeq" id="WP_150040939.1">
    <property type="nucleotide sequence ID" value="NZ_OW485601.1"/>
</dbReference>
<dbReference type="SUPFAM" id="SSF53955">
    <property type="entry name" value="Lysozyme-like"/>
    <property type="match status" value="1"/>
</dbReference>
<keyword evidence="6 11" id="KW-0133">Cell shape</keyword>
<comment type="similarity">
    <text evidence="11">Belongs to the glycosyltransferase 51 family.</text>
</comment>
<feature type="domain" description="Glycosyl transferase family 51" evidence="13">
    <location>
        <begin position="75"/>
        <end position="237"/>
    </location>
</feature>
<dbReference type="GO" id="GO:0008955">
    <property type="term" value="F:peptidoglycan glycosyltransferase activity"/>
    <property type="evidence" value="ECO:0007669"/>
    <property type="project" value="UniProtKB-UniRule"/>
</dbReference>
<dbReference type="AlphaFoldDB" id="A0A5M6IVH7"/>
<organism evidence="14 15">
    <name type="scientific">Rhodovastum atsumiense</name>
    <dbReference type="NCBI Taxonomy" id="504468"/>
    <lineage>
        <taxon>Bacteria</taxon>
        <taxon>Pseudomonadati</taxon>
        <taxon>Pseudomonadota</taxon>
        <taxon>Alphaproteobacteria</taxon>
        <taxon>Acetobacterales</taxon>
        <taxon>Acetobacteraceae</taxon>
        <taxon>Rhodovastum</taxon>
    </lineage>
</organism>
<protein>
    <recommendedName>
        <fullName evidence="11">Biosynthetic peptidoglycan transglycosylase</fullName>
        <ecNumber evidence="11">2.4.99.28</ecNumber>
    </recommendedName>
    <alternativeName>
        <fullName evidence="11">Glycan polymerase</fullName>
    </alternativeName>
    <alternativeName>
        <fullName evidence="11">Peptidoglycan glycosyltransferase MtgA</fullName>
        <shortName evidence="11">PGT</shortName>
    </alternativeName>
</protein>
<evidence type="ECO:0000256" key="9">
    <source>
        <dbReference type="ARBA" id="ARBA00023136"/>
    </source>
</evidence>
<reference evidence="14 15" key="1">
    <citation type="submission" date="2019-09" db="EMBL/GenBank/DDBJ databases">
        <title>Genome sequence of Rhodovastum atsumiense, a diverse member of the Acetobacteraceae family of non-sulfur purple photosynthetic bacteria.</title>
        <authorList>
            <person name="Meyer T."/>
            <person name="Kyndt J."/>
        </authorList>
    </citation>
    <scope>NUCLEOTIDE SEQUENCE [LARGE SCALE GENOMIC DNA]</scope>
    <source>
        <strain evidence="14 15">DSM 21279</strain>
    </source>
</reference>
<accession>A0A5M6IVH7</accession>
<dbReference type="Proteomes" id="UP000325255">
    <property type="component" value="Unassembled WGS sequence"/>
</dbReference>
<dbReference type="Pfam" id="PF00912">
    <property type="entry name" value="Transgly"/>
    <property type="match status" value="1"/>
</dbReference>
<dbReference type="GO" id="GO:0016763">
    <property type="term" value="F:pentosyltransferase activity"/>
    <property type="evidence" value="ECO:0007669"/>
    <property type="project" value="InterPro"/>
</dbReference>
<dbReference type="InterPro" id="IPR011812">
    <property type="entry name" value="Pep_trsgly"/>
</dbReference>
<evidence type="ECO:0000259" key="13">
    <source>
        <dbReference type="Pfam" id="PF00912"/>
    </source>
</evidence>
<keyword evidence="1 11" id="KW-1003">Cell membrane</keyword>
<keyword evidence="5 11" id="KW-0812">Transmembrane</keyword>
<dbReference type="GO" id="GO:0071555">
    <property type="term" value="P:cell wall organization"/>
    <property type="evidence" value="ECO:0007669"/>
    <property type="project" value="UniProtKB-KW"/>
</dbReference>
<evidence type="ECO:0000256" key="8">
    <source>
        <dbReference type="ARBA" id="ARBA00022989"/>
    </source>
</evidence>
<dbReference type="GO" id="GO:0008360">
    <property type="term" value="P:regulation of cell shape"/>
    <property type="evidence" value="ECO:0007669"/>
    <property type="project" value="UniProtKB-KW"/>
</dbReference>
<dbReference type="InterPro" id="IPR001264">
    <property type="entry name" value="Glyco_trans_51"/>
</dbReference>
<keyword evidence="10 11" id="KW-0961">Cell wall biogenesis/degradation</keyword>
<dbReference type="InterPro" id="IPR023346">
    <property type="entry name" value="Lysozyme-like_dom_sf"/>
</dbReference>
<dbReference type="EC" id="2.4.99.28" evidence="11"/>
<dbReference type="NCBIfam" id="TIGR02070">
    <property type="entry name" value="mono_pep_trsgly"/>
    <property type="match status" value="1"/>
</dbReference>
<proteinExistence type="inferred from homology"/>
<feature type="transmembrane region" description="Helical" evidence="11">
    <location>
        <begin position="36"/>
        <end position="58"/>
    </location>
</feature>
<comment type="catalytic activity">
    <reaction evidence="11">
        <text>[GlcNAc-(1-&gt;4)-Mur2Ac(oyl-L-Ala-gamma-D-Glu-L-Lys-D-Ala-D-Ala)](n)-di-trans,octa-cis-undecaprenyl diphosphate + beta-D-GlcNAc-(1-&gt;4)-Mur2Ac(oyl-L-Ala-gamma-D-Glu-L-Lys-D-Ala-D-Ala)-di-trans,octa-cis-undecaprenyl diphosphate = [GlcNAc-(1-&gt;4)-Mur2Ac(oyl-L-Ala-gamma-D-Glu-L-Lys-D-Ala-D-Ala)](n+1)-di-trans,octa-cis-undecaprenyl diphosphate + di-trans,octa-cis-undecaprenyl diphosphate + H(+)</text>
        <dbReference type="Rhea" id="RHEA:23708"/>
        <dbReference type="Rhea" id="RHEA-COMP:9602"/>
        <dbReference type="Rhea" id="RHEA-COMP:9603"/>
        <dbReference type="ChEBI" id="CHEBI:15378"/>
        <dbReference type="ChEBI" id="CHEBI:58405"/>
        <dbReference type="ChEBI" id="CHEBI:60033"/>
        <dbReference type="ChEBI" id="CHEBI:78435"/>
        <dbReference type="EC" id="2.4.99.28"/>
    </reaction>
</comment>
<dbReference type="HAMAP" id="MF_00766">
    <property type="entry name" value="PGT_MtgA"/>
    <property type="match status" value="1"/>
</dbReference>